<organism evidence="2 3">
    <name type="scientific">Winogradskyella flava</name>
    <dbReference type="NCBI Taxonomy" id="1884876"/>
    <lineage>
        <taxon>Bacteria</taxon>
        <taxon>Pseudomonadati</taxon>
        <taxon>Bacteroidota</taxon>
        <taxon>Flavobacteriia</taxon>
        <taxon>Flavobacteriales</taxon>
        <taxon>Flavobacteriaceae</taxon>
        <taxon>Winogradskyella</taxon>
    </lineage>
</organism>
<dbReference type="AlphaFoldDB" id="A0A842IV77"/>
<comment type="caution">
    <text evidence="2">The sequence shown here is derived from an EMBL/GenBank/DDBJ whole genome shotgun (WGS) entry which is preliminary data.</text>
</comment>
<name>A0A842IV77_9FLAO</name>
<keyword evidence="1" id="KW-0732">Signal</keyword>
<reference evidence="2" key="1">
    <citation type="submission" date="2020-08" db="EMBL/GenBank/DDBJ databases">
        <title>Winogradskyella ouciana sp. nov., isolated from the hadal seawater of the Mariana Trench.</title>
        <authorList>
            <person name="He X."/>
        </authorList>
    </citation>
    <scope>NUCLEOTIDE SEQUENCE [LARGE SCALE GENOMIC DNA]</scope>
    <source>
        <strain evidence="2">KCTC 52348</strain>
    </source>
</reference>
<evidence type="ECO:0000313" key="3">
    <source>
        <dbReference type="Proteomes" id="UP000533900"/>
    </source>
</evidence>
<dbReference type="RefSeq" id="WP_185789352.1">
    <property type="nucleotide sequence ID" value="NZ_JACLCP010000003.1"/>
</dbReference>
<proteinExistence type="predicted"/>
<keyword evidence="3" id="KW-1185">Reference proteome</keyword>
<dbReference type="Proteomes" id="UP000533900">
    <property type="component" value="Unassembled WGS sequence"/>
</dbReference>
<dbReference type="EMBL" id="JACLCP010000003">
    <property type="protein sequence ID" value="MBC2845633.1"/>
    <property type="molecule type" value="Genomic_DNA"/>
</dbReference>
<feature type="signal peptide" evidence="1">
    <location>
        <begin position="1"/>
        <end position="22"/>
    </location>
</feature>
<evidence type="ECO:0000313" key="2">
    <source>
        <dbReference type="EMBL" id="MBC2845633.1"/>
    </source>
</evidence>
<gene>
    <name evidence="2" type="ORF">H7F21_11065</name>
</gene>
<feature type="chain" id="PRO_5032283208" evidence="1">
    <location>
        <begin position="23"/>
        <end position="244"/>
    </location>
</feature>
<sequence length="244" mass="27888">MKQLAILTTACLLYMLPMTTQAQESEEFVMNLTEYSIKFGHNSNFTDGVKKWIKCYKDNNGNNTWRTWKRTQGKGDVYVVASRMDNWAEMGEDDDAGMACRPIALESIVPHIESRSFNTFKSMPKLSSKAELGDNTLVWVYGFDVNDRKAFNEVINEVSSALDKKEGDKRGYWYRSLAGDGGDYFVSTPYKDFAELDKDEDSVWEVYESVHGKSKTENIRAKFNTSVDHVTSFIYTLQAELSMN</sequence>
<accession>A0A842IV77</accession>
<protein>
    <submittedName>
        <fullName evidence="2">Uncharacterized protein</fullName>
    </submittedName>
</protein>
<evidence type="ECO:0000256" key="1">
    <source>
        <dbReference type="SAM" id="SignalP"/>
    </source>
</evidence>